<evidence type="ECO:0000256" key="12">
    <source>
        <dbReference type="ARBA" id="ARBA00031636"/>
    </source>
</evidence>
<dbReference type="InterPro" id="IPR048279">
    <property type="entry name" value="MdtK-like"/>
</dbReference>
<comment type="similarity">
    <text evidence="3">Belongs to the multi antimicrobial extrusion (MATE) (TC 2.A.66.1) family.</text>
</comment>
<dbReference type="PANTHER" id="PTHR43298">
    <property type="entry name" value="MULTIDRUG RESISTANCE PROTEIN NORM-RELATED"/>
    <property type="match status" value="1"/>
</dbReference>
<feature type="transmembrane region" description="Helical" evidence="13">
    <location>
        <begin position="98"/>
        <end position="120"/>
    </location>
</feature>
<keyword evidence="9 13" id="KW-1133">Transmembrane helix</keyword>
<evidence type="ECO:0000256" key="2">
    <source>
        <dbReference type="ARBA" id="ARBA00004651"/>
    </source>
</evidence>
<feature type="transmembrane region" description="Helical" evidence="13">
    <location>
        <begin position="140"/>
        <end position="159"/>
    </location>
</feature>
<evidence type="ECO:0000256" key="3">
    <source>
        <dbReference type="ARBA" id="ARBA00010199"/>
    </source>
</evidence>
<feature type="transmembrane region" description="Helical" evidence="13">
    <location>
        <begin position="359"/>
        <end position="377"/>
    </location>
</feature>
<evidence type="ECO:0000256" key="8">
    <source>
        <dbReference type="ARBA" id="ARBA00022692"/>
    </source>
</evidence>
<dbReference type="NCBIfam" id="TIGR00797">
    <property type="entry name" value="matE"/>
    <property type="match status" value="1"/>
</dbReference>
<feature type="transmembrane region" description="Helical" evidence="13">
    <location>
        <begin position="318"/>
        <end position="339"/>
    </location>
</feature>
<feature type="transmembrane region" description="Helical" evidence="13">
    <location>
        <begin position="417"/>
        <end position="442"/>
    </location>
</feature>
<keyword evidence="11 13" id="KW-0472">Membrane</keyword>
<dbReference type="RefSeq" id="WP_154573087.1">
    <property type="nucleotide sequence ID" value="NZ_VUNB01000007.1"/>
</dbReference>
<dbReference type="GO" id="GO:0042910">
    <property type="term" value="F:xenobiotic transmembrane transporter activity"/>
    <property type="evidence" value="ECO:0007669"/>
    <property type="project" value="InterPro"/>
</dbReference>
<reference evidence="14" key="1">
    <citation type="submission" date="2019-09" db="EMBL/GenBank/DDBJ databases">
        <title>In-depth cultivation of the pig gut microbiome towards novel bacterial diversity and tailored functional studies.</title>
        <authorList>
            <person name="Wylensek D."/>
            <person name="Hitch T.C.A."/>
            <person name="Clavel T."/>
        </authorList>
    </citation>
    <scope>NUCLEOTIDE SEQUENCE</scope>
    <source>
        <strain evidence="14">RF-744-FAT-WT-3</strain>
    </source>
</reference>
<evidence type="ECO:0000256" key="4">
    <source>
        <dbReference type="ARBA" id="ARBA00020268"/>
    </source>
</evidence>
<keyword evidence="10" id="KW-0406">Ion transport</keyword>
<dbReference type="Pfam" id="PF01554">
    <property type="entry name" value="MatE"/>
    <property type="match status" value="2"/>
</dbReference>
<feature type="transmembrane region" description="Helical" evidence="13">
    <location>
        <begin position="389"/>
        <end position="411"/>
    </location>
</feature>
<dbReference type="GO" id="GO:0006811">
    <property type="term" value="P:monoatomic ion transport"/>
    <property type="evidence" value="ECO:0007669"/>
    <property type="project" value="UniProtKB-KW"/>
</dbReference>
<gene>
    <name evidence="14" type="ORF">FYJ66_08475</name>
</gene>
<dbReference type="AlphaFoldDB" id="A0A6A8M8E7"/>
<dbReference type="PIRSF" id="PIRSF006603">
    <property type="entry name" value="DinF"/>
    <property type="match status" value="1"/>
</dbReference>
<evidence type="ECO:0000256" key="5">
    <source>
        <dbReference type="ARBA" id="ARBA00022448"/>
    </source>
</evidence>
<dbReference type="InterPro" id="IPR050222">
    <property type="entry name" value="MATE_MdtK"/>
</dbReference>
<sequence length="455" mass="49276">MTKDSKHSIDMLNGPILTRLCGLALPIALSGILQQLFNSADTAVAGKFASAQAMAAVGSNASVINLIVTLFVGLSIGANVVVASMIGSGHHNRVKDAVQTAMTIAVISGVFLTFFGIIVAPKILRLISCPPDVIGMAEEYLRLYFLGMPFVMIYNFGSAVLRAEGDSRRPLYSLIIAGCVNVVLNLYFVIVWHMAAAGVGLATTISNMINAGLVLFFLIREKGYLHLDIRKPQIDRGILRKMIGIGLPAGIQGAVFSISNVVIQSAINSFGSSAVAGSAAAQNFEFICWFMLNGFGQAATTFTSQNFAACNKERCNKIYVRATAAGMGLTIIMSFVFFIGRYPLLHIFTSSPEVMKYALARLIIVAAMEAIAGTYEISGGCLRGMGMSMIPAVETLFGSCILRLVFVWTIFRLHHNFYLLMAIYPITWVITGIIVTTTYLLTRDKIYLRMGRHIS</sequence>
<proteinExistence type="inferred from homology"/>
<evidence type="ECO:0000256" key="9">
    <source>
        <dbReference type="ARBA" id="ARBA00022989"/>
    </source>
</evidence>
<keyword evidence="6" id="KW-0050">Antiport</keyword>
<feature type="transmembrane region" description="Helical" evidence="13">
    <location>
        <begin position="63"/>
        <end position="86"/>
    </location>
</feature>
<feature type="transmembrane region" description="Helical" evidence="13">
    <location>
        <begin position="196"/>
        <end position="219"/>
    </location>
</feature>
<keyword evidence="5" id="KW-0813">Transport</keyword>
<evidence type="ECO:0000256" key="10">
    <source>
        <dbReference type="ARBA" id="ARBA00023065"/>
    </source>
</evidence>
<comment type="subcellular location">
    <subcellularLocation>
        <location evidence="2">Cell membrane</location>
        <topology evidence="2">Multi-pass membrane protein</topology>
    </subcellularLocation>
</comment>
<dbReference type="CDD" id="cd13138">
    <property type="entry name" value="MATE_yoeA_like"/>
    <property type="match status" value="1"/>
</dbReference>
<evidence type="ECO:0000256" key="7">
    <source>
        <dbReference type="ARBA" id="ARBA00022475"/>
    </source>
</evidence>
<dbReference type="PANTHER" id="PTHR43298:SF2">
    <property type="entry name" value="FMN_FAD EXPORTER YEEO-RELATED"/>
    <property type="match status" value="1"/>
</dbReference>
<comment type="function">
    <text evidence="1">Multidrug efflux pump.</text>
</comment>
<evidence type="ECO:0000256" key="11">
    <source>
        <dbReference type="ARBA" id="ARBA00023136"/>
    </source>
</evidence>
<evidence type="ECO:0000256" key="1">
    <source>
        <dbReference type="ARBA" id="ARBA00003408"/>
    </source>
</evidence>
<dbReference type="InterPro" id="IPR002528">
    <property type="entry name" value="MATE_fam"/>
</dbReference>
<name>A0A6A8M8E7_9FIRM</name>
<comment type="caution">
    <text evidence="14">The sequence shown here is derived from an EMBL/GenBank/DDBJ whole genome shotgun (WGS) entry which is preliminary data.</text>
</comment>
<keyword evidence="7" id="KW-1003">Cell membrane</keyword>
<dbReference type="GO" id="GO:0005886">
    <property type="term" value="C:plasma membrane"/>
    <property type="evidence" value="ECO:0007669"/>
    <property type="project" value="UniProtKB-SubCell"/>
</dbReference>
<dbReference type="EMBL" id="VUNB01000007">
    <property type="protein sequence ID" value="MST69615.1"/>
    <property type="molecule type" value="Genomic_DNA"/>
</dbReference>
<feature type="transmembrane region" description="Helical" evidence="13">
    <location>
        <begin position="171"/>
        <end position="190"/>
    </location>
</feature>
<keyword evidence="8 13" id="KW-0812">Transmembrane</keyword>
<evidence type="ECO:0000256" key="13">
    <source>
        <dbReference type="SAM" id="Phobius"/>
    </source>
</evidence>
<accession>A0A6A8M8E7</accession>
<dbReference type="GO" id="GO:0015297">
    <property type="term" value="F:antiporter activity"/>
    <property type="evidence" value="ECO:0007669"/>
    <property type="project" value="UniProtKB-KW"/>
</dbReference>
<protein>
    <recommendedName>
        <fullName evidence="4">Probable multidrug resistance protein NorM</fullName>
    </recommendedName>
    <alternativeName>
        <fullName evidence="12">Multidrug-efflux transporter</fullName>
    </alternativeName>
</protein>
<evidence type="ECO:0000313" key="14">
    <source>
        <dbReference type="EMBL" id="MST69615.1"/>
    </source>
</evidence>
<evidence type="ECO:0000256" key="6">
    <source>
        <dbReference type="ARBA" id="ARBA00022449"/>
    </source>
</evidence>
<organism evidence="14">
    <name type="scientific">Baileyella intestinalis</name>
    <dbReference type="NCBI Taxonomy" id="2606709"/>
    <lineage>
        <taxon>Bacteria</taxon>
        <taxon>Bacillati</taxon>
        <taxon>Bacillota</taxon>
        <taxon>Clostridia</taxon>
        <taxon>Peptostreptococcales</taxon>
        <taxon>Anaerovoracaceae</taxon>
        <taxon>Baileyella</taxon>
    </lineage>
</organism>